<organism evidence="1 2">
    <name type="scientific">Pseudomonas iridis</name>
    <dbReference type="NCBI Taxonomy" id="2710587"/>
    <lineage>
        <taxon>Bacteria</taxon>
        <taxon>Pseudomonadati</taxon>
        <taxon>Pseudomonadota</taxon>
        <taxon>Gammaproteobacteria</taxon>
        <taxon>Pseudomonadales</taxon>
        <taxon>Pseudomonadaceae</taxon>
        <taxon>Pseudomonas</taxon>
    </lineage>
</organism>
<dbReference type="EMBL" id="JBIUVY010000003">
    <property type="protein sequence ID" value="MFJ2285569.1"/>
    <property type="molecule type" value="Genomic_DNA"/>
</dbReference>
<sequence>MAAFDSASGHGHIAAKTEVVGSLWRRAQGKLFLSDNYLQKFGALIDRGQQVRRRGAKTVGQEHFQRRNTLISM</sequence>
<accession>A0ABW8DEB5</accession>
<comment type="caution">
    <text evidence="1">The sequence shown here is derived from an EMBL/GenBank/DDBJ whole genome shotgun (WGS) entry which is preliminary data.</text>
</comment>
<reference evidence="1 2" key="1">
    <citation type="submission" date="2024-10" db="EMBL/GenBank/DDBJ databases">
        <title>The Natural Products Discovery Center: Release of the First 8490 Sequenced Strains for Exploring Actinobacteria Biosynthetic Diversity.</title>
        <authorList>
            <person name="Kalkreuter E."/>
            <person name="Kautsar S.A."/>
            <person name="Yang D."/>
            <person name="Bader C.D."/>
            <person name="Teijaro C.N."/>
            <person name="Fluegel L."/>
            <person name="Davis C.M."/>
            <person name="Simpson J.R."/>
            <person name="Lauterbach L."/>
            <person name="Steele A.D."/>
            <person name="Gui C."/>
            <person name="Meng S."/>
            <person name="Li G."/>
            <person name="Viehrig K."/>
            <person name="Ye F."/>
            <person name="Su P."/>
            <person name="Kiefer A.F."/>
            <person name="Nichols A."/>
            <person name="Cepeda A.J."/>
            <person name="Yan W."/>
            <person name="Fan B."/>
            <person name="Jiang Y."/>
            <person name="Adhikari A."/>
            <person name="Zheng C.-J."/>
            <person name="Schuster L."/>
            <person name="Cowan T.M."/>
            <person name="Smanski M.J."/>
            <person name="Chevrette M.G."/>
            <person name="De Carvalho L.P.S."/>
            <person name="Shen B."/>
        </authorList>
    </citation>
    <scope>NUCLEOTIDE SEQUENCE [LARGE SCALE GENOMIC DNA]</scope>
    <source>
        <strain evidence="1 2">NPDC087689</strain>
    </source>
</reference>
<evidence type="ECO:0000313" key="2">
    <source>
        <dbReference type="Proteomes" id="UP001617296"/>
    </source>
</evidence>
<dbReference type="Proteomes" id="UP001617296">
    <property type="component" value="Unassembled WGS sequence"/>
</dbReference>
<dbReference type="RefSeq" id="WP_401229698.1">
    <property type="nucleotide sequence ID" value="NZ_JBIUVY010000003.1"/>
</dbReference>
<keyword evidence="2" id="KW-1185">Reference proteome</keyword>
<proteinExistence type="predicted"/>
<evidence type="ECO:0000313" key="1">
    <source>
        <dbReference type="EMBL" id="MFJ2285569.1"/>
    </source>
</evidence>
<gene>
    <name evidence="1" type="ORF">ACIOUF_04220</name>
</gene>
<protein>
    <submittedName>
        <fullName evidence="1">Uncharacterized protein</fullName>
    </submittedName>
</protein>
<name>A0ABW8DEB5_9PSED</name>